<dbReference type="InterPro" id="IPR003118">
    <property type="entry name" value="Pointed_dom"/>
</dbReference>
<evidence type="ECO:0000313" key="5">
    <source>
        <dbReference type="EMBL" id="BFF93034.1"/>
    </source>
</evidence>
<dbReference type="AlphaFoldDB" id="A0AAU9FBG0"/>
<dbReference type="InterPro" id="IPR013761">
    <property type="entry name" value="SAM/pointed_sf"/>
</dbReference>
<keyword evidence="6" id="KW-1185">Reference proteome</keyword>
<keyword evidence="2" id="KW-0238">DNA-binding</keyword>
<feature type="compositionally biased region" description="Polar residues" evidence="3">
    <location>
        <begin position="333"/>
        <end position="350"/>
    </location>
</feature>
<feature type="region of interest" description="Disordered" evidence="3">
    <location>
        <begin position="278"/>
        <end position="350"/>
    </location>
</feature>
<dbReference type="SMART" id="SM00251">
    <property type="entry name" value="SAM_PNT"/>
    <property type="match status" value="1"/>
</dbReference>
<evidence type="ECO:0000259" key="4">
    <source>
        <dbReference type="PROSITE" id="PS51433"/>
    </source>
</evidence>
<dbReference type="Gene3D" id="1.10.150.50">
    <property type="entry name" value="Transcription Factor, Ets-1"/>
    <property type="match status" value="1"/>
</dbReference>
<gene>
    <name evidence="5" type="ORF">DMAD_10967</name>
</gene>
<dbReference type="Pfam" id="PF02198">
    <property type="entry name" value="SAM_PNT"/>
    <property type="match status" value="1"/>
</dbReference>
<dbReference type="GO" id="GO:0043565">
    <property type="term" value="F:sequence-specific DNA binding"/>
    <property type="evidence" value="ECO:0007669"/>
    <property type="project" value="InterPro"/>
</dbReference>
<feature type="compositionally biased region" description="Low complexity" evidence="3">
    <location>
        <begin position="290"/>
        <end position="321"/>
    </location>
</feature>
<evidence type="ECO:0000256" key="3">
    <source>
        <dbReference type="SAM" id="MobiDB-lite"/>
    </source>
</evidence>
<sequence length="350" mass="37955">MELAICKTDLSATKFMLPPPALPPASNAIATGGGAATGGTHSSSSVAQFSFPHNLNELFNGFNAGHLFKSQPQHSVSIHSSVVPSILNSNNSTSNMRLKKNRKVTFLTSLVESKNIFIKEEPINGCKDLPPTICSLSDISDHEASLDVPTALPPLTPGTNRKVNEVLKASFASWEKEVQKYNITKDPREWTEEHVIYWLNWAKNEFSLVSMNLDPFYKMTGRAMVELGKEKFLAITPPFTGDILWEHLDILQKDCEKPNEDIVHGNSFESSATTASVCGSDHQVAPNYPTTNTGGTEGTSNSQSAGHSSNNTSNNTNNNNSRLSSMDYGTGAGNSDKSNFHPASSQHNGK</sequence>
<feature type="domain" description="PNT" evidence="4">
    <location>
        <begin position="169"/>
        <end position="255"/>
    </location>
</feature>
<reference evidence="5 6" key="1">
    <citation type="submission" date="2024-02" db="EMBL/GenBank/DDBJ databases">
        <title>A chromosome-level genome assembly of Drosophila madeirensis, a fruit fly species endemic to Madeira island.</title>
        <authorList>
            <person name="Tomihara K."/>
            <person name="Llopart A."/>
            <person name="Yamamoto D."/>
        </authorList>
    </citation>
    <scope>NUCLEOTIDE SEQUENCE [LARGE SCALE GENOMIC DNA]</scope>
    <source>
        <strain evidence="5 6">RF1</strain>
    </source>
</reference>
<protein>
    <submittedName>
        <fullName evidence="5">ETS-like protein pointed</fullName>
    </submittedName>
</protein>
<name>A0AAU9FBG0_DROMD</name>
<evidence type="ECO:0000256" key="2">
    <source>
        <dbReference type="ARBA" id="ARBA00023125"/>
    </source>
</evidence>
<comment type="similarity">
    <text evidence="1">Belongs to the ETS family.</text>
</comment>
<evidence type="ECO:0000256" key="1">
    <source>
        <dbReference type="ARBA" id="ARBA00005562"/>
    </source>
</evidence>
<dbReference type="Proteomes" id="UP001500889">
    <property type="component" value="Chromosome O"/>
</dbReference>
<dbReference type="PROSITE" id="PS51433">
    <property type="entry name" value="PNT"/>
    <property type="match status" value="1"/>
</dbReference>
<accession>A0AAU9FBG0</accession>
<dbReference type="FunFam" id="1.10.150.50:FF:000014">
    <property type="entry name" value="Protein c-ets-1 isoform 1"/>
    <property type="match status" value="1"/>
</dbReference>
<dbReference type="SUPFAM" id="SSF47769">
    <property type="entry name" value="SAM/Pointed domain"/>
    <property type="match status" value="1"/>
</dbReference>
<proteinExistence type="inferred from homology"/>
<evidence type="ECO:0000313" key="6">
    <source>
        <dbReference type="Proteomes" id="UP001500889"/>
    </source>
</evidence>
<dbReference type="CDD" id="cd08533">
    <property type="entry name" value="SAM_PNT-ETS-1_2"/>
    <property type="match status" value="1"/>
</dbReference>
<organism evidence="5 6">
    <name type="scientific">Drosophila madeirensis</name>
    <name type="common">Fruit fly</name>
    <dbReference type="NCBI Taxonomy" id="30013"/>
    <lineage>
        <taxon>Eukaryota</taxon>
        <taxon>Metazoa</taxon>
        <taxon>Ecdysozoa</taxon>
        <taxon>Arthropoda</taxon>
        <taxon>Hexapoda</taxon>
        <taxon>Insecta</taxon>
        <taxon>Pterygota</taxon>
        <taxon>Neoptera</taxon>
        <taxon>Endopterygota</taxon>
        <taxon>Diptera</taxon>
        <taxon>Brachycera</taxon>
        <taxon>Muscomorpha</taxon>
        <taxon>Ephydroidea</taxon>
        <taxon>Drosophilidae</taxon>
        <taxon>Drosophila</taxon>
        <taxon>Sophophora</taxon>
    </lineage>
</organism>
<dbReference type="EMBL" id="AP029263">
    <property type="protein sequence ID" value="BFF93034.1"/>
    <property type="molecule type" value="Genomic_DNA"/>
</dbReference>